<organism evidence="1 2">
    <name type="scientific">Hydnum rufescens UP504</name>
    <dbReference type="NCBI Taxonomy" id="1448309"/>
    <lineage>
        <taxon>Eukaryota</taxon>
        <taxon>Fungi</taxon>
        <taxon>Dikarya</taxon>
        <taxon>Basidiomycota</taxon>
        <taxon>Agaricomycotina</taxon>
        <taxon>Agaricomycetes</taxon>
        <taxon>Cantharellales</taxon>
        <taxon>Hydnaceae</taxon>
        <taxon>Hydnum</taxon>
    </lineage>
</organism>
<name>A0A9P6DJS4_9AGAM</name>
<accession>A0A9P6DJS4</accession>
<evidence type="ECO:0000313" key="1">
    <source>
        <dbReference type="EMBL" id="KAF9504757.1"/>
    </source>
</evidence>
<keyword evidence="2" id="KW-1185">Reference proteome</keyword>
<dbReference type="Proteomes" id="UP000886523">
    <property type="component" value="Unassembled WGS sequence"/>
</dbReference>
<proteinExistence type="predicted"/>
<reference evidence="1" key="1">
    <citation type="journal article" date="2020" name="Nat. Commun.">
        <title>Large-scale genome sequencing of mycorrhizal fungi provides insights into the early evolution of symbiotic traits.</title>
        <authorList>
            <person name="Miyauchi S."/>
            <person name="Kiss E."/>
            <person name="Kuo A."/>
            <person name="Drula E."/>
            <person name="Kohler A."/>
            <person name="Sanchez-Garcia M."/>
            <person name="Morin E."/>
            <person name="Andreopoulos B."/>
            <person name="Barry K.W."/>
            <person name="Bonito G."/>
            <person name="Buee M."/>
            <person name="Carver A."/>
            <person name="Chen C."/>
            <person name="Cichocki N."/>
            <person name="Clum A."/>
            <person name="Culley D."/>
            <person name="Crous P.W."/>
            <person name="Fauchery L."/>
            <person name="Girlanda M."/>
            <person name="Hayes R.D."/>
            <person name="Keri Z."/>
            <person name="LaButti K."/>
            <person name="Lipzen A."/>
            <person name="Lombard V."/>
            <person name="Magnuson J."/>
            <person name="Maillard F."/>
            <person name="Murat C."/>
            <person name="Nolan M."/>
            <person name="Ohm R.A."/>
            <person name="Pangilinan J."/>
            <person name="Pereira M.F."/>
            <person name="Perotto S."/>
            <person name="Peter M."/>
            <person name="Pfister S."/>
            <person name="Riley R."/>
            <person name="Sitrit Y."/>
            <person name="Stielow J.B."/>
            <person name="Szollosi G."/>
            <person name="Zifcakova L."/>
            <person name="Stursova M."/>
            <person name="Spatafora J.W."/>
            <person name="Tedersoo L."/>
            <person name="Vaario L.M."/>
            <person name="Yamada A."/>
            <person name="Yan M."/>
            <person name="Wang P."/>
            <person name="Xu J."/>
            <person name="Bruns T."/>
            <person name="Baldrian P."/>
            <person name="Vilgalys R."/>
            <person name="Dunand C."/>
            <person name="Henrissat B."/>
            <person name="Grigoriev I.V."/>
            <person name="Hibbett D."/>
            <person name="Nagy L.G."/>
            <person name="Martin F.M."/>
        </authorList>
    </citation>
    <scope>NUCLEOTIDE SEQUENCE</scope>
    <source>
        <strain evidence="1">UP504</strain>
    </source>
</reference>
<dbReference type="EMBL" id="MU129197">
    <property type="protein sequence ID" value="KAF9504757.1"/>
    <property type="molecule type" value="Genomic_DNA"/>
</dbReference>
<comment type="caution">
    <text evidence="1">The sequence shown here is derived from an EMBL/GenBank/DDBJ whole genome shotgun (WGS) entry which is preliminary data.</text>
</comment>
<evidence type="ECO:0000313" key="2">
    <source>
        <dbReference type="Proteomes" id="UP000886523"/>
    </source>
</evidence>
<protein>
    <submittedName>
        <fullName evidence="1">Uncharacterized protein</fullName>
    </submittedName>
</protein>
<dbReference type="AlphaFoldDB" id="A0A9P6DJS4"/>
<gene>
    <name evidence="1" type="ORF">BS47DRAFT_1354788</name>
</gene>
<sequence length="75" mass="8881">MQGIVTFRTTKETLHEGLRDRDYATVRVPEDTLSVTRFARQIKDICAWNRSPRVLYTLVMDLKRTYEGDPEVRKH</sequence>